<dbReference type="InterPro" id="IPR013094">
    <property type="entry name" value="AB_hydrolase_3"/>
</dbReference>
<evidence type="ECO:0000313" key="4">
    <source>
        <dbReference type="EMBL" id="USY18470.1"/>
    </source>
</evidence>
<organism evidence="4 5">
    <name type="scientific">Nocardiopsis exhalans</name>
    <dbReference type="NCBI Taxonomy" id="163604"/>
    <lineage>
        <taxon>Bacteria</taxon>
        <taxon>Bacillati</taxon>
        <taxon>Actinomycetota</taxon>
        <taxon>Actinomycetes</taxon>
        <taxon>Streptosporangiales</taxon>
        <taxon>Nocardiopsidaceae</taxon>
        <taxon>Nocardiopsis</taxon>
    </lineage>
</organism>
<accession>A0ABY5D6E8</accession>
<keyword evidence="5" id="KW-1185">Reference proteome</keyword>
<dbReference type="GO" id="GO:0016787">
    <property type="term" value="F:hydrolase activity"/>
    <property type="evidence" value="ECO:0007669"/>
    <property type="project" value="UniProtKB-KW"/>
</dbReference>
<feature type="region of interest" description="Disordered" evidence="2">
    <location>
        <begin position="31"/>
        <end position="58"/>
    </location>
</feature>
<gene>
    <name evidence="4" type="ORF">NE857_24655</name>
</gene>
<keyword evidence="1 4" id="KW-0378">Hydrolase</keyword>
<dbReference type="EMBL" id="CP099837">
    <property type="protein sequence ID" value="USY18470.1"/>
    <property type="molecule type" value="Genomic_DNA"/>
</dbReference>
<proteinExistence type="predicted"/>
<protein>
    <submittedName>
        <fullName evidence="4">Alpha/beta hydrolase</fullName>
    </submittedName>
</protein>
<dbReference type="InterPro" id="IPR050300">
    <property type="entry name" value="GDXG_lipolytic_enzyme"/>
</dbReference>
<feature type="domain" description="Alpha/beta hydrolase fold-3" evidence="3">
    <location>
        <begin position="76"/>
        <end position="284"/>
    </location>
</feature>
<evidence type="ECO:0000256" key="2">
    <source>
        <dbReference type="SAM" id="MobiDB-lite"/>
    </source>
</evidence>
<sequence>MPQLHPDLSPARLLPALSFGPRTARVAQRLTDRMRPGPEPADLSIEEHTAPGPEGAPRLSLRVYRPRSLTAASPALLWTHGGGYLFGSPVQDERGSIEFARELGITVVSLRYRKAPRYTAPAPVEDAYAALSWTVDSADRLSVDPGRIAIGGASAGGGITAALALMCHDRGGPGPVFQLLVYPMLDDRTALRTDLDRLPTRLWSVSSNRYAWRAYLGEDPGGEHISPYAAPARREELSGLPPAWIGVGTLDLFHDEDLAYADRLRAAGVPCRTTVVPGAFHGFEAALPRAGASREFRRVQTEALRSAFEESAPPEL</sequence>
<dbReference type="PANTHER" id="PTHR48081">
    <property type="entry name" value="AB HYDROLASE SUPERFAMILY PROTEIN C4A8.06C"/>
    <property type="match status" value="1"/>
</dbReference>
<dbReference type="InterPro" id="IPR029058">
    <property type="entry name" value="AB_hydrolase_fold"/>
</dbReference>
<evidence type="ECO:0000256" key="1">
    <source>
        <dbReference type="ARBA" id="ARBA00022801"/>
    </source>
</evidence>
<evidence type="ECO:0000313" key="5">
    <source>
        <dbReference type="Proteomes" id="UP001055940"/>
    </source>
</evidence>
<dbReference type="PANTHER" id="PTHR48081:SF8">
    <property type="entry name" value="ALPHA_BETA HYDROLASE FOLD-3 DOMAIN-CONTAINING PROTEIN-RELATED"/>
    <property type="match status" value="1"/>
</dbReference>
<dbReference type="Pfam" id="PF07859">
    <property type="entry name" value="Abhydrolase_3"/>
    <property type="match status" value="1"/>
</dbReference>
<dbReference type="RefSeq" id="WP_254417864.1">
    <property type="nucleotide sequence ID" value="NZ_BAAAJB010000035.1"/>
</dbReference>
<dbReference type="Gene3D" id="3.40.50.1820">
    <property type="entry name" value="alpha/beta hydrolase"/>
    <property type="match status" value="1"/>
</dbReference>
<reference evidence="4" key="1">
    <citation type="submission" date="2022-06" db="EMBL/GenBank/DDBJ databases">
        <authorList>
            <person name="Ping M."/>
        </authorList>
    </citation>
    <scope>NUCLEOTIDE SEQUENCE</scope>
    <source>
        <strain evidence="4">JCM11759T</strain>
    </source>
</reference>
<evidence type="ECO:0000259" key="3">
    <source>
        <dbReference type="Pfam" id="PF07859"/>
    </source>
</evidence>
<dbReference type="Proteomes" id="UP001055940">
    <property type="component" value="Chromosome"/>
</dbReference>
<name>A0ABY5D6E8_9ACTN</name>
<dbReference type="SUPFAM" id="SSF53474">
    <property type="entry name" value="alpha/beta-Hydrolases"/>
    <property type="match status" value="1"/>
</dbReference>